<protein>
    <recommendedName>
        <fullName evidence="3">Zn(2)-C6 fungal-type domain-containing protein</fullName>
    </recommendedName>
</protein>
<evidence type="ECO:0000256" key="1">
    <source>
        <dbReference type="ARBA" id="ARBA00023242"/>
    </source>
</evidence>
<dbReference type="Gene3D" id="4.10.240.10">
    <property type="entry name" value="Zn(2)-C6 fungal-type DNA-binding domain"/>
    <property type="match status" value="1"/>
</dbReference>
<keyword evidence="5" id="KW-1185">Reference proteome</keyword>
<dbReference type="PANTHER" id="PTHR47256:SF1">
    <property type="entry name" value="ZN(II)2CYS6 TRANSCRIPTION FACTOR (EUROFUNG)"/>
    <property type="match status" value="1"/>
</dbReference>
<dbReference type="Pfam" id="PF00172">
    <property type="entry name" value="Zn_clus"/>
    <property type="match status" value="1"/>
</dbReference>
<reference evidence="4 5" key="1">
    <citation type="submission" date="2018-06" db="EMBL/GenBank/DDBJ databases">
        <title>Genome Sequence of the Brown Rot Fungal Pathogen Monilinia fructigena.</title>
        <authorList>
            <person name="Landi L."/>
            <person name="De Miccolis Angelini R.M."/>
            <person name="Pollastro S."/>
            <person name="Abate D."/>
            <person name="Faretra F."/>
            <person name="Romanazzi G."/>
        </authorList>
    </citation>
    <scope>NUCLEOTIDE SEQUENCE [LARGE SCALE GENOMIC DNA]</scope>
    <source>
        <strain evidence="4 5">Mfrg269</strain>
    </source>
</reference>
<comment type="caution">
    <text evidence="4">The sequence shown here is derived from an EMBL/GenBank/DDBJ whole genome shotgun (WGS) entry which is preliminary data.</text>
</comment>
<feature type="region of interest" description="Disordered" evidence="2">
    <location>
        <begin position="1"/>
        <end position="61"/>
    </location>
</feature>
<dbReference type="OrthoDB" id="2162761at2759"/>
<dbReference type="SUPFAM" id="SSF57701">
    <property type="entry name" value="Zn2/Cys6 DNA-binding domain"/>
    <property type="match status" value="1"/>
</dbReference>
<dbReference type="PROSITE" id="PS50048">
    <property type="entry name" value="ZN2_CY6_FUNGAL_2"/>
    <property type="match status" value="1"/>
</dbReference>
<keyword evidence="1" id="KW-0539">Nucleus</keyword>
<evidence type="ECO:0000313" key="4">
    <source>
        <dbReference type="EMBL" id="RAL58958.1"/>
    </source>
</evidence>
<accession>A0A395IHP9</accession>
<evidence type="ECO:0000256" key="2">
    <source>
        <dbReference type="SAM" id="MobiDB-lite"/>
    </source>
</evidence>
<evidence type="ECO:0000313" key="5">
    <source>
        <dbReference type="Proteomes" id="UP000249056"/>
    </source>
</evidence>
<feature type="compositionally biased region" description="Basic and acidic residues" evidence="2">
    <location>
        <begin position="46"/>
        <end position="55"/>
    </location>
</feature>
<dbReference type="GO" id="GO:0008270">
    <property type="term" value="F:zinc ion binding"/>
    <property type="evidence" value="ECO:0007669"/>
    <property type="project" value="InterPro"/>
</dbReference>
<dbReference type="PANTHER" id="PTHR47256">
    <property type="entry name" value="ZN(II)2CYS6 TRANSCRIPTION FACTOR (EUROFUNG)-RELATED"/>
    <property type="match status" value="1"/>
</dbReference>
<proteinExistence type="predicted"/>
<dbReference type="SMART" id="SM00066">
    <property type="entry name" value="GAL4"/>
    <property type="match status" value="1"/>
</dbReference>
<dbReference type="Proteomes" id="UP000249056">
    <property type="component" value="Unassembled WGS sequence"/>
</dbReference>
<evidence type="ECO:0000259" key="3">
    <source>
        <dbReference type="PROSITE" id="PS50048"/>
    </source>
</evidence>
<dbReference type="InterPro" id="IPR053187">
    <property type="entry name" value="Notoamide_regulator"/>
</dbReference>
<dbReference type="CDD" id="cd00067">
    <property type="entry name" value="GAL4"/>
    <property type="match status" value="1"/>
</dbReference>
<feature type="compositionally biased region" description="Polar residues" evidence="2">
    <location>
        <begin position="11"/>
        <end position="41"/>
    </location>
</feature>
<dbReference type="EMBL" id="QKRW01000063">
    <property type="protein sequence ID" value="RAL58958.1"/>
    <property type="molecule type" value="Genomic_DNA"/>
</dbReference>
<dbReference type="AlphaFoldDB" id="A0A395IHP9"/>
<dbReference type="InterPro" id="IPR036864">
    <property type="entry name" value="Zn2-C6_fun-type_DNA-bd_sf"/>
</dbReference>
<organism evidence="4 5">
    <name type="scientific">Monilinia fructigena</name>
    <dbReference type="NCBI Taxonomy" id="38457"/>
    <lineage>
        <taxon>Eukaryota</taxon>
        <taxon>Fungi</taxon>
        <taxon>Dikarya</taxon>
        <taxon>Ascomycota</taxon>
        <taxon>Pezizomycotina</taxon>
        <taxon>Leotiomycetes</taxon>
        <taxon>Helotiales</taxon>
        <taxon>Sclerotiniaceae</taxon>
        <taxon>Monilinia</taxon>
    </lineage>
</organism>
<dbReference type="GO" id="GO:0000981">
    <property type="term" value="F:DNA-binding transcription factor activity, RNA polymerase II-specific"/>
    <property type="evidence" value="ECO:0007669"/>
    <property type="project" value="InterPro"/>
</dbReference>
<dbReference type="InterPro" id="IPR001138">
    <property type="entry name" value="Zn2Cys6_DnaBD"/>
</dbReference>
<name>A0A395IHP9_9HELO</name>
<feature type="domain" description="Zn(2)-C6 fungal-type" evidence="3">
    <location>
        <begin position="71"/>
        <end position="103"/>
    </location>
</feature>
<gene>
    <name evidence="4" type="ORF">DID88_009249</name>
</gene>
<sequence length="292" mass="32562">MSGPPNLRTLLPNSTDATLRDSSTSTSNNQKITPDTSSAPSISAVRTDKRSEKSSHITKKRRIPSSITANACGNCKKARSKCDGQHPCGRCAGKGFRLEECIYEPHTKNAKRTLVRDLKESHRIKRSAEKIFECLVSNTENEHEILERIKNKESIQSIAEWLDSIDSNGESQLSTYAGSDHETVGGQLKGRFLDNMGPDDLQDGTSFHPRLQPTQDAEEVTRWEEEVDKLRWKQYRFPLDLKGGSDVAACTLTTYIVCYNGSSASPSDDGYGRTVYREIGLGPCARWSQPYR</sequence>